<reference evidence="1 2" key="1">
    <citation type="submission" date="2019-08" db="EMBL/GenBank/DDBJ databases">
        <title>Phlebobacter frassis gen. nov. sp. nov., a new member of family Sphingobacteriaceae isolated from sand fly rearing media.</title>
        <authorList>
            <person name="Kakumanu M.L."/>
            <person name="Marayati B.F."/>
            <person name="Wada-Katsumata A."/>
            <person name="Wasserberg G."/>
            <person name="Schal C."/>
            <person name="Apperson C.S."/>
            <person name="Ponnusamy L."/>
        </authorList>
    </citation>
    <scope>NUCLEOTIDE SEQUENCE [LARGE SCALE GENOMIC DNA]</scope>
    <source>
        <strain evidence="1 2">SSI9</strain>
    </source>
</reference>
<dbReference type="Proteomes" id="UP000322362">
    <property type="component" value="Unassembled WGS sequence"/>
</dbReference>
<protein>
    <submittedName>
        <fullName evidence="1">Uncharacterized protein</fullName>
    </submittedName>
</protein>
<keyword evidence="2" id="KW-1185">Reference proteome</keyword>
<comment type="caution">
    <text evidence="1">The sequence shown here is derived from an EMBL/GenBank/DDBJ whole genome shotgun (WGS) entry which is preliminary data.</text>
</comment>
<name>A0A5D4GPK7_9SPHI</name>
<evidence type="ECO:0000313" key="1">
    <source>
        <dbReference type="EMBL" id="TYR30781.1"/>
    </source>
</evidence>
<gene>
    <name evidence="1" type="ORF">FXV77_21835</name>
</gene>
<evidence type="ECO:0000313" key="2">
    <source>
        <dbReference type="Proteomes" id="UP000322362"/>
    </source>
</evidence>
<dbReference type="RefSeq" id="WP_148921367.1">
    <property type="nucleotide sequence ID" value="NZ_VTAV01000039.1"/>
</dbReference>
<accession>A0A5D4GPK7</accession>
<sequence length="117" mass="13485">MEHYIITSDIQLYNTRDNTSPIRARNLKCNTENFVRTFGVDVSDVEKDWFIANVAAWAHFYKNSSEAFCLITEEGVELQTSLEEMDVALRATSTPWDVLFPYDKIHHKAENLPLSIS</sequence>
<feature type="non-terminal residue" evidence="1">
    <location>
        <position position="117"/>
    </location>
</feature>
<organism evidence="1 2">
    <name type="scientific">Sphingobacterium phlebotomi</name>
    <dbReference type="NCBI Taxonomy" id="2605433"/>
    <lineage>
        <taxon>Bacteria</taxon>
        <taxon>Pseudomonadati</taxon>
        <taxon>Bacteroidota</taxon>
        <taxon>Sphingobacteriia</taxon>
        <taxon>Sphingobacteriales</taxon>
        <taxon>Sphingobacteriaceae</taxon>
        <taxon>Sphingobacterium</taxon>
    </lineage>
</organism>
<dbReference type="AlphaFoldDB" id="A0A5D4GPK7"/>
<dbReference type="EMBL" id="VTAV01000039">
    <property type="protein sequence ID" value="TYR30781.1"/>
    <property type="molecule type" value="Genomic_DNA"/>
</dbReference>
<proteinExistence type="predicted"/>